<dbReference type="Pfam" id="PF01497">
    <property type="entry name" value="Peripla_BP_2"/>
    <property type="match status" value="1"/>
</dbReference>
<dbReference type="RefSeq" id="WP_166992189.1">
    <property type="nucleotide sequence ID" value="NZ_CP061169.1"/>
</dbReference>
<dbReference type="Proteomes" id="UP000662814">
    <property type="component" value="Chromosome"/>
</dbReference>
<protein>
    <submittedName>
        <fullName evidence="4">ABC transporter substrate-binding protein</fullName>
    </submittedName>
</protein>
<sequence length="325" mass="32975">MNHRITRAGVALLALAALALSACSAPTEAAPEPSSATDAWPRTVTLDDRTVTIDETPQRVVALSTETGDIALELIGHERVAAVSHGSITDGAGNQIAEAELVETALPAGTNPDPEQILALDPDLVLMTSRHEGEQDAANVLSKAGVPALIFDSSDFESIDAVMAAVKTIGSALGAESTASDIVSSLTKRQEHVLDAIADDPIDSTVLLLMSRGGRQFVQSASSTMSTLVEQAGGTVIGASDGAVPAGPESIVAANPDVIIVEDFQGAGLSPFSELLESGALADVPAIADDATVTVSASIASGTSGTRTVEGLEAIASILHPDAEL</sequence>
<dbReference type="PROSITE" id="PS50983">
    <property type="entry name" value="FE_B12_PBP"/>
    <property type="match status" value="1"/>
</dbReference>
<dbReference type="PROSITE" id="PS51257">
    <property type="entry name" value="PROKAR_LIPOPROTEIN"/>
    <property type="match status" value="1"/>
</dbReference>
<comment type="similarity">
    <text evidence="1">Belongs to the bacterial solute-binding protein 8 family.</text>
</comment>
<feature type="domain" description="Fe/B12 periplasmic-binding" evidence="3">
    <location>
        <begin position="59"/>
        <end position="323"/>
    </location>
</feature>
<evidence type="ECO:0000313" key="5">
    <source>
        <dbReference type="Proteomes" id="UP000662814"/>
    </source>
</evidence>
<proteinExistence type="inferred from homology"/>
<evidence type="ECO:0000256" key="1">
    <source>
        <dbReference type="ARBA" id="ARBA00008814"/>
    </source>
</evidence>
<reference evidence="4 5" key="1">
    <citation type="submission" date="2020-12" db="EMBL/GenBank/DDBJ databases">
        <title>Microbacterium sp. HY060.</title>
        <authorList>
            <person name="Zhou J."/>
        </authorList>
    </citation>
    <scope>NUCLEOTIDE SEQUENCE [LARGE SCALE GENOMIC DNA]</scope>
    <source>
        <strain evidence="4 5">HY60</strain>
    </source>
</reference>
<keyword evidence="5" id="KW-1185">Reference proteome</keyword>
<dbReference type="InterPro" id="IPR050902">
    <property type="entry name" value="ABC_Transporter_SBP"/>
</dbReference>
<gene>
    <name evidence="4" type="ORF">HCR76_10825</name>
</gene>
<dbReference type="EMBL" id="CP061169">
    <property type="protein sequence ID" value="QPZ37337.1"/>
    <property type="molecule type" value="Genomic_DNA"/>
</dbReference>
<evidence type="ECO:0000313" key="4">
    <source>
        <dbReference type="EMBL" id="QPZ37337.1"/>
    </source>
</evidence>
<dbReference type="InterPro" id="IPR002491">
    <property type="entry name" value="ABC_transptr_periplasmic_BD"/>
</dbReference>
<accession>A0ABX6YG16</accession>
<dbReference type="Gene3D" id="3.40.50.1980">
    <property type="entry name" value="Nitrogenase molybdenum iron protein domain"/>
    <property type="match status" value="2"/>
</dbReference>
<feature type="signal peptide" evidence="2">
    <location>
        <begin position="1"/>
        <end position="29"/>
    </location>
</feature>
<evidence type="ECO:0000256" key="2">
    <source>
        <dbReference type="SAM" id="SignalP"/>
    </source>
</evidence>
<dbReference type="PANTHER" id="PTHR30535">
    <property type="entry name" value="VITAMIN B12-BINDING PROTEIN"/>
    <property type="match status" value="1"/>
</dbReference>
<name>A0ABX6YG16_9MICO</name>
<organism evidence="4 5">
    <name type="scientific">Paramicrobacterium chengjingii</name>
    <dbReference type="NCBI Taxonomy" id="2769067"/>
    <lineage>
        <taxon>Bacteria</taxon>
        <taxon>Bacillati</taxon>
        <taxon>Actinomycetota</taxon>
        <taxon>Actinomycetes</taxon>
        <taxon>Micrococcales</taxon>
        <taxon>Microbacteriaceae</taxon>
        <taxon>Paramicrobacterium</taxon>
    </lineage>
</organism>
<dbReference type="SUPFAM" id="SSF53807">
    <property type="entry name" value="Helical backbone' metal receptor"/>
    <property type="match status" value="1"/>
</dbReference>
<keyword evidence="2" id="KW-0732">Signal</keyword>
<dbReference type="PANTHER" id="PTHR30535:SF34">
    <property type="entry name" value="MOLYBDATE-BINDING PROTEIN MOLA"/>
    <property type="match status" value="1"/>
</dbReference>
<evidence type="ECO:0000259" key="3">
    <source>
        <dbReference type="PROSITE" id="PS50983"/>
    </source>
</evidence>
<feature type="chain" id="PRO_5045894498" evidence="2">
    <location>
        <begin position="30"/>
        <end position="325"/>
    </location>
</feature>